<reference evidence="2" key="1">
    <citation type="journal article" date="2015" name="Nature">
        <title>Complex archaea that bridge the gap between prokaryotes and eukaryotes.</title>
        <authorList>
            <person name="Spang A."/>
            <person name="Saw J.H."/>
            <person name="Jorgensen S.L."/>
            <person name="Zaremba-Niedzwiedzka K."/>
            <person name="Martijn J."/>
            <person name="Lind A.E."/>
            <person name="van Eijk R."/>
            <person name="Schleper C."/>
            <person name="Guy L."/>
            <person name="Ettema T.J."/>
        </authorList>
    </citation>
    <scope>NUCLEOTIDE SEQUENCE</scope>
</reference>
<accession>A0A0F8Z0G2</accession>
<dbReference type="EMBL" id="LAZR01066387">
    <property type="protein sequence ID" value="KKK53666.1"/>
    <property type="molecule type" value="Genomic_DNA"/>
</dbReference>
<keyword evidence="1" id="KW-0472">Membrane</keyword>
<organism evidence="2">
    <name type="scientific">marine sediment metagenome</name>
    <dbReference type="NCBI Taxonomy" id="412755"/>
    <lineage>
        <taxon>unclassified sequences</taxon>
        <taxon>metagenomes</taxon>
        <taxon>ecological metagenomes</taxon>
    </lineage>
</organism>
<evidence type="ECO:0000313" key="2">
    <source>
        <dbReference type="EMBL" id="KKK53666.1"/>
    </source>
</evidence>
<keyword evidence="1" id="KW-0812">Transmembrane</keyword>
<gene>
    <name evidence="2" type="ORF">LCGC14_3092480</name>
</gene>
<protein>
    <submittedName>
        <fullName evidence="2">Uncharacterized protein</fullName>
    </submittedName>
</protein>
<dbReference type="AlphaFoldDB" id="A0A0F8Z0G2"/>
<feature type="transmembrane region" description="Helical" evidence="1">
    <location>
        <begin position="36"/>
        <end position="58"/>
    </location>
</feature>
<keyword evidence="1" id="KW-1133">Transmembrane helix</keyword>
<proteinExistence type="predicted"/>
<comment type="caution">
    <text evidence="2">The sequence shown here is derived from an EMBL/GenBank/DDBJ whole genome shotgun (WGS) entry which is preliminary data.</text>
</comment>
<name>A0A0F8Z0G2_9ZZZZ</name>
<evidence type="ECO:0000256" key="1">
    <source>
        <dbReference type="SAM" id="Phobius"/>
    </source>
</evidence>
<sequence>MGPERVQRLLESGALNSPEAMKAFQAFLDYQYWDSLWGGLGVWSFFMTLLVAICIVVWKAN</sequence>